<organism evidence="8 10">
    <name type="scientific">Iodobacter fluviatilis</name>
    <dbReference type="NCBI Taxonomy" id="537"/>
    <lineage>
        <taxon>Bacteria</taxon>
        <taxon>Pseudomonadati</taxon>
        <taxon>Pseudomonadota</taxon>
        <taxon>Betaproteobacteria</taxon>
        <taxon>Neisseriales</taxon>
        <taxon>Chitinibacteraceae</taxon>
        <taxon>Iodobacter</taxon>
    </lineage>
</organism>
<dbReference type="Proteomes" id="UP000255108">
    <property type="component" value="Unassembled WGS sequence"/>
</dbReference>
<evidence type="ECO:0000313" key="9">
    <source>
        <dbReference type="EMBL" id="TCU90155.1"/>
    </source>
</evidence>
<dbReference type="PANTHER" id="PTHR32089">
    <property type="entry name" value="METHYL-ACCEPTING CHEMOTAXIS PROTEIN MCPB"/>
    <property type="match status" value="1"/>
</dbReference>
<dbReference type="PROSITE" id="PS50111">
    <property type="entry name" value="CHEMOTAXIS_TRANSDUC_2"/>
    <property type="match status" value="1"/>
</dbReference>
<keyword evidence="5" id="KW-0472">Membrane</keyword>
<evidence type="ECO:0000259" key="6">
    <source>
        <dbReference type="PROSITE" id="PS50111"/>
    </source>
</evidence>
<keyword evidence="2 4" id="KW-0807">Transducer</keyword>
<protein>
    <submittedName>
        <fullName evidence="8 9">Methyl-accepting chemotaxis protein</fullName>
    </submittedName>
</protein>
<evidence type="ECO:0000256" key="1">
    <source>
        <dbReference type="ARBA" id="ARBA00004370"/>
    </source>
</evidence>
<keyword evidence="5" id="KW-0812">Transmembrane</keyword>
<dbReference type="CDD" id="cd11386">
    <property type="entry name" value="MCP_signal"/>
    <property type="match status" value="1"/>
</dbReference>
<dbReference type="GO" id="GO:0006935">
    <property type="term" value="P:chemotaxis"/>
    <property type="evidence" value="ECO:0007669"/>
    <property type="project" value="InterPro"/>
</dbReference>
<dbReference type="GO" id="GO:0016020">
    <property type="term" value="C:membrane"/>
    <property type="evidence" value="ECO:0007669"/>
    <property type="project" value="UniProtKB-SubCell"/>
</dbReference>
<dbReference type="GO" id="GO:0007165">
    <property type="term" value="P:signal transduction"/>
    <property type="evidence" value="ECO:0007669"/>
    <property type="project" value="UniProtKB-KW"/>
</dbReference>
<dbReference type="SUPFAM" id="SSF58104">
    <property type="entry name" value="Methyl-accepting chemotaxis protein (MCP) signaling domain"/>
    <property type="match status" value="1"/>
</dbReference>
<dbReference type="EMBL" id="SMBT01000001">
    <property type="protein sequence ID" value="TCU90155.1"/>
    <property type="molecule type" value="Genomic_DNA"/>
</dbReference>
<dbReference type="InterPro" id="IPR004089">
    <property type="entry name" value="MCPsignal_dom"/>
</dbReference>
<proteinExistence type="inferred from homology"/>
<comment type="subcellular location">
    <subcellularLocation>
        <location evidence="1">Membrane</location>
    </subcellularLocation>
</comment>
<keyword evidence="5" id="KW-1133">Transmembrane helix</keyword>
<feature type="transmembrane region" description="Helical" evidence="5">
    <location>
        <begin position="12"/>
        <end position="29"/>
    </location>
</feature>
<dbReference type="InterPro" id="IPR004090">
    <property type="entry name" value="Chemotax_Me-accpt_rcpt"/>
</dbReference>
<feature type="transmembrane region" description="Helical" evidence="5">
    <location>
        <begin position="188"/>
        <end position="211"/>
    </location>
</feature>
<dbReference type="SMART" id="SM00304">
    <property type="entry name" value="HAMP"/>
    <property type="match status" value="1"/>
</dbReference>
<accession>A0A377Q2Z5</accession>
<keyword evidence="11" id="KW-1185">Reference proteome</keyword>
<reference evidence="9 11" key="2">
    <citation type="submission" date="2019-03" db="EMBL/GenBank/DDBJ databases">
        <title>Genomic Encyclopedia of Type Strains, Phase IV (KMG-IV): sequencing the most valuable type-strain genomes for metagenomic binning, comparative biology and taxonomic classification.</title>
        <authorList>
            <person name="Goeker M."/>
        </authorList>
    </citation>
    <scope>NUCLEOTIDE SEQUENCE [LARGE SCALE GENOMIC DNA]</scope>
    <source>
        <strain evidence="9 11">DSM 3764</strain>
    </source>
</reference>
<dbReference type="GO" id="GO:0004888">
    <property type="term" value="F:transmembrane signaling receptor activity"/>
    <property type="evidence" value="ECO:0007669"/>
    <property type="project" value="InterPro"/>
</dbReference>
<dbReference type="FunFam" id="1.10.287.950:FF:000001">
    <property type="entry name" value="Methyl-accepting chemotaxis sensory transducer"/>
    <property type="match status" value="1"/>
</dbReference>
<dbReference type="Proteomes" id="UP000295794">
    <property type="component" value="Unassembled WGS sequence"/>
</dbReference>
<dbReference type="Pfam" id="PF00672">
    <property type="entry name" value="HAMP"/>
    <property type="match status" value="1"/>
</dbReference>
<evidence type="ECO:0000256" key="3">
    <source>
        <dbReference type="ARBA" id="ARBA00029447"/>
    </source>
</evidence>
<evidence type="ECO:0000259" key="7">
    <source>
        <dbReference type="PROSITE" id="PS50885"/>
    </source>
</evidence>
<dbReference type="Gene3D" id="1.10.287.950">
    <property type="entry name" value="Methyl-accepting chemotaxis protein"/>
    <property type="match status" value="1"/>
</dbReference>
<dbReference type="AlphaFoldDB" id="A0A377Q2Z5"/>
<dbReference type="Gene3D" id="6.10.340.10">
    <property type="match status" value="1"/>
</dbReference>
<feature type="domain" description="Methyl-accepting transducer" evidence="6">
    <location>
        <begin position="271"/>
        <end position="507"/>
    </location>
</feature>
<dbReference type="RefSeq" id="WP_165928572.1">
    <property type="nucleotide sequence ID" value="NZ_CAWOLO010000001.1"/>
</dbReference>
<dbReference type="SMART" id="SM00283">
    <property type="entry name" value="MA"/>
    <property type="match status" value="1"/>
</dbReference>
<dbReference type="PANTHER" id="PTHR32089:SF112">
    <property type="entry name" value="LYSOZYME-LIKE PROTEIN-RELATED"/>
    <property type="match status" value="1"/>
</dbReference>
<evidence type="ECO:0000313" key="11">
    <source>
        <dbReference type="Proteomes" id="UP000295794"/>
    </source>
</evidence>
<gene>
    <name evidence="8" type="primary">mcp4_3</name>
    <name evidence="9" type="ORF">EV682_101175</name>
    <name evidence="8" type="ORF">NCTC11159_00194</name>
</gene>
<reference evidence="8 10" key="1">
    <citation type="submission" date="2018-06" db="EMBL/GenBank/DDBJ databases">
        <authorList>
            <consortium name="Pathogen Informatics"/>
            <person name="Doyle S."/>
        </authorList>
    </citation>
    <scope>NUCLEOTIDE SEQUENCE [LARGE SCALE GENOMIC DNA]</scope>
    <source>
        <strain evidence="8 10">NCTC11159</strain>
    </source>
</reference>
<name>A0A377Q2Z5_9NEIS</name>
<feature type="domain" description="HAMP" evidence="7">
    <location>
        <begin position="212"/>
        <end position="266"/>
    </location>
</feature>
<evidence type="ECO:0000256" key="4">
    <source>
        <dbReference type="PROSITE-ProRule" id="PRU00284"/>
    </source>
</evidence>
<dbReference type="InterPro" id="IPR003660">
    <property type="entry name" value="HAMP_dom"/>
</dbReference>
<dbReference type="PRINTS" id="PR00260">
    <property type="entry name" value="CHEMTRNSDUCR"/>
</dbReference>
<evidence type="ECO:0000256" key="2">
    <source>
        <dbReference type="ARBA" id="ARBA00023224"/>
    </source>
</evidence>
<dbReference type="CDD" id="cd06225">
    <property type="entry name" value="HAMP"/>
    <property type="match status" value="1"/>
</dbReference>
<comment type="similarity">
    <text evidence="3">Belongs to the methyl-accepting chemotaxis (MCP) protein family.</text>
</comment>
<sequence length="543" mass="59399">MFYTLKGKIQTVMIVLTTITVTFFTYFSYQQARSHALQAIDSQLTAAATGYRYVLGEGFHSELKPREQADLHQMRQLSERLTRYSKELGLPFIYGYIQRDNKTYYVLSSLSPEEENKPDAEVYLTPSDSTSKQLQAAISSKQRTFDEYDSKFGSFRTIFLPFTNSKGETIVAAADANLSSVKETLNSILLKSVILGMVAILLSTLASLWLANLVTRPLNRLKIAMQNLSSGNADLTVRLDSSSRDETAQIASAFNQFLSDLHKIIDQVRTQASKLTGGVADIEQMAQKLSLESHKQADMASASAANIEEVTVSIAHIADSTQQVEDTVRHADSGANASAEAVNTMRDDTNKMADTVGELSSTMHELSQQSQQISLITVTIKDIAGQTNLLALNAAIEAARAGETGRGFAVVADEVRKLAERTARATEEIERMLGSISDKTEHAVGKMQATKEMVSGNQALAQVIAERIGSMQAEMQSVSGKIFEISTATREQSMATEQIAQVAEKINHQVTETDIALKNTRVTLTDLSELAANLQGIVGRFKL</sequence>
<dbReference type="EMBL" id="UGHR01000001">
    <property type="protein sequence ID" value="STQ89182.1"/>
    <property type="molecule type" value="Genomic_DNA"/>
</dbReference>
<evidence type="ECO:0000313" key="10">
    <source>
        <dbReference type="Proteomes" id="UP000255108"/>
    </source>
</evidence>
<evidence type="ECO:0000256" key="5">
    <source>
        <dbReference type="SAM" id="Phobius"/>
    </source>
</evidence>
<dbReference type="Pfam" id="PF00015">
    <property type="entry name" value="MCPsignal"/>
    <property type="match status" value="1"/>
</dbReference>
<dbReference type="PROSITE" id="PS50885">
    <property type="entry name" value="HAMP"/>
    <property type="match status" value="1"/>
</dbReference>
<evidence type="ECO:0000313" key="8">
    <source>
        <dbReference type="EMBL" id="STQ89182.1"/>
    </source>
</evidence>